<accession>A0ABQ9E2N8</accession>
<proteinExistence type="inferred from homology"/>
<dbReference type="InterPro" id="IPR002401">
    <property type="entry name" value="Cyt_P450_E_grp-I"/>
</dbReference>
<evidence type="ECO:0000256" key="2">
    <source>
        <dbReference type="ARBA" id="ARBA00010617"/>
    </source>
</evidence>
<evidence type="ECO:0000256" key="3">
    <source>
        <dbReference type="ARBA" id="ARBA00022723"/>
    </source>
</evidence>
<evidence type="ECO:0000256" key="5">
    <source>
        <dbReference type="ARBA" id="ARBA00023004"/>
    </source>
</evidence>
<dbReference type="InterPro" id="IPR001128">
    <property type="entry name" value="Cyt_P450"/>
</dbReference>
<dbReference type="Gene3D" id="1.10.630.10">
    <property type="entry name" value="Cytochrome P450"/>
    <property type="match status" value="1"/>
</dbReference>
<name>A0ABQ9E2N8_TEGGR</name>
<dbReference type="EMBL" id="JARBDR010000923">
    <property type="protein sequence ID" value="KAJ8297795.1"/>
    <property type="molecule type" value="Genomic_DNA"/>
</dbReference>
<evidence type="ECO:0000313" key="8">
    <source>
        <dbReference type="EMBL" id="KAJ8297795.1"/>
    </source>
</evidence>
<keyword evidence="9" id="KW-1185">Reference proteome</keyword>
<organism evidence="8 9">
    <name type="scientific">Tegillarca granosa</name>
    <name type="common">Malaysian cockle</name>
    <name type="synonym">Anadara granosa</name>
    <dbReference type="NCBI Taxonomy" id="220873"/>
    <lineage>
        <taxon>Eukaryota</taxon>
        <taxon>Metazoa</taxon>
        <taxon>Spiralia</taxon>
        <taxon>Lophotrochozoa</taxon>
        <taxon>Mollusca</taxon>
        <taxon>Bivalvia</taxon>
        <taxon>Autobranchia</taxon>
        <taxon>Pteriomorphia</taxon>
        <taxon>Arcoida</taxon>
        <taxon>Arcoidea</taxon>
        <taxon>Arcidae</taxon>
        <taxon>Tegillarca</taxon>
    </lineage>
</organism>
<evidence type="ECO:0000256" key="1">
    <source>
        <dbReference type="ARBA" id="ARBA00001971"/>
    </source>
</evidence>
<evidence type="ECO:0000256" key="4">
    <source>
        <dbReference type="ARBA" id="ARBA00023002"/>
    </source>
</evidence>
<keyword evidence="6 7" id="KW-0503">Monooxygenase</keyword>
<dbReference type="PRINTS" id="PR00463">
    <property type="entry name" value="EP450I"/>
</dbReference>
<dbReference type="SUPFAM" id="SSF48264">
    <property type="entry name" value="Cytochrome P450"/>
    <property type="match status" value="1"/>
</dbReference>
<keyword evidence="4 7" id="KW-0560">Oxidoreductase</keyword>
<dbReference type="InterPro" id="IPR036396">
    <property type="entry name" value="Cyt_P450_sf"/>
</dbReference>
<evidence type="ECO:0000313" key="9">
    <source>
        <dbReference type="Proteomes" id="UP001217089"/>
    </source>
</evidence>
<sequence>MLRILISRPDVQHKVQDEVDRIVGHDRLPSVSDKSSMPYTEAVIFETLRLISHLPIGVPHVNLEDAKIVGYDIEKGSMIFSYMKILINTWNIHLSGKVFKDPYNFCPERFLGPDGHMAPADSPVRQGFLAFGIGKRACIGEIFARNRIFLFLASMMQHFTFESEDGNIPDMLDPRNMVAFAIRMPQRYKCKAIKRNKRITL</sequence>
<comment type="caution">
    <text evidence="8">The sequence shown here is derived from an EMBL/GenBank/DDBJ whole genome shotgun (WGS) entry which is preliminary data.</text>
</comment>
<gene>
    <name evidence="8" type="ORF">KUTeg_024326</name>
</gene>
<reference evidence="8 9" key="1">
    <citation type="submission" date="2022-12" db="EMBL/GenBank/DDBJ databases">
        <title>Chromosome-level genome of Tegillarca granosa.</title>
        <authorList>
            <person name="Kim J."/>
        </authorList>
    </citation>
    <scope>NUCLEOTIDE SEQUENCE [LARGE SCALE GENOMIC DNA]</scope>
    <source>
        <strain evidence="8">Teg-2019</strain>
        <tissue evidence="8">Adductor muscle</tissue>
    </source>
</reference>
<dbReference type="PANTHER" id="PTHR24303">
    <property type="entry name" value="HEME-BINDING MONOOXYGENASE FAMILY"/>
    <property type="match status" value="1"/>
</dbReference>
<dbReference type="PANTHER" id="PTHR24303:SF31">
    <property type="entry name" value="CYTOCHROME P450 307A1-RELATED"/>
    <property type="match status" value="1"/>
</dbReference>
<comment type="similarity">
    <text evidence="2 7">Belongs to the cytochrome P450 family.</text>
</comment>
<evidence type="ECO:0000256" key="7">
    <source>
        <dbReference type="RuleBase" id="RU000461"/>
    </source>
</evidence>
<keyword evidence="7" id="KW-0349">Heme</keyword>
<dbReference type="PRINTS" id="PR00385">
    <property type="entry name" value="P450"/>
</dbReference>
<protein>
    <submittedName>
        <fullName evidence="8">Uncharacterized protein</fullName>
    </submittedName>
</protein>
<dbReference type="PROSITE" id="PS00086">
    <property type="entry name" value="CYTOCHROME_P450"/>
    <property type="match status" value="1"/>
</dbReference>
<dbReference type="Proteomes" id="UP001217089">
    <property type="component" value="Unassembled WGS sequence"/>
</dbReference>
<keyword evidence="3 7" id="KW-0479">Metal-binding</keyword>
<keyword evidence="5 7" id="KW-0408">Iron</keyword>
<evidence type="ECO:0000256" key="6">
    <source>
        <dbReference type="ARBA" id="ARBA00023033"/>
    </source>
</evidence>
<dbReference type="Pfam" id="PF00067">
    <property type="entry name" value="p450"/>
    <property type="match status" value="1"/>
</dbReference>
<dbReference type="InterPro" id="IPR017972">
    <property type="entry name" value="Cyt_P450_CS"/>
</dbReference>
<comment type="cofactor">
    <cofactor evidence="1">
        <name>heme</name>
        <dbReference type="ChEBI" id="CHEBI:30413"/>
    </cofactor>
</comment>